<name>A0A0S4UZ97_RALSL</name>
<accession>A0A0S4UZ97</accession>
<dbReference type="AlphaFoldDB" id="A0A0S4UZ97"/>
<feature type="region of interest" description="Disordered" evidence="1">
    <location>
        <begin position="118"/>
        <end position="151"/>
    </location>
</feature>
<protein>
    <submittedName>
        <fullName evidence="3">Uncharacterized protein</fullName>
    </submittedName>
</protein>
<evidence type="ECO:0000256" key="1">
    <source>
        <dbReference type="SAM" id="MobiDB-lite"/>
    </source>
</evidence>
<proteinExistence type="predicted"/>
<evidence type="ECO:0000313" key="2">
    <source>
        <dbReference type="EMBL" id="CUV20982.1"/>
    </source>
</evidence>
<feature type="compositionally biased region" description="Basic residues" evidence="1">
    <location>
        <begin position="130"/>
        <end position="151"/>
    </location>
</feature>
<evidence type="ECO:0000313" key="3">
    <source>
        <dbReference type="EMBL" id="CUV27619.1"/>
    </source>
</evidence>
<gene>
    <name evidence="2" type="ORF">PSS4_v1_1950007</name>
    <name evidence="3" type="ORF">RUN1985_v1_90004</name>
</gene>
<reference evidence="3" key="1">
    <citation type="submission" date="2015-10" db="EMBL/GenBank/DDBJ databases">
        <authorList>
            <person name="Gilbert D.G."/>
        </authorList>
    </citation>
    <scope>NUCLEOTIDE SEQUENCE</scope>
    <source>
        <strain evidence="3">Phyl III-seqv23</strain>
    </source>
</reference>
<dbReference type="EMBL" id="LN899824">
    <property type="protein sequence ID" value="CUV27619.1"/>
    <property type="molecule type" value="Genomic_DNA"/>
</dbReference>
<dbReference type="EMBL" id="LN899821">
    <property type="protein sequence ID" value="CUV20982.1"/>
    <property type="molecule type" value="Genomic_DNA"/>
</dbReference>
<sequence>MSGVILLIVLTVLDFLDDVLQGALRSAAVVAKERGGDLIHPSTLAADVARAQHASRVVDQVEHRLLDFAQFAGGFFSGQGADHCLLRLRCRVDGRMNALCSTEAKRYLQQNQLDSDGNFDSRLRTASGRVGRRRAQGHRRRPHHAGSGRHH</sequence>
<organism evidence="3">
    <name type="scientific">Ralstonia solanacearum</name>
    <name type="common">Pseudomonas solanacearum</name>
    <dbReference type="NCBI Taxonomy" id="305"/>
    <lineage>
        <taxon>Bacteria</taxon>
        <taxon>Pseudomonadati</taxon>
        <taxon>Pseudomonadota</taxon>
        <taxon>Betaproteobacteria</taxon>
        <taxon>Burkholderiales</taxon>
        <taxon>Burkholderiaceae</taxon>
        <taxon>Ralstonia</taxon>
        <taxon>Ralstonia solanacearum species complex</taxon>
    </lineage>
</organism>